<dbReference type="InterPro" id="IPR007995">
    <property type="entry name" value="DUF742"/>
</dbReference>
<sequence length="108" mass="11615">MSAPAALRPYVITRGRARAAYGIALEALLTTRQAPRPLHLNPEERTLLDLCARPTALAEAAARLGLPLGLTRVLASDLVVQGLLTVSESVPPEVRLLRDVLAGLRRMT</sequence>
<dbReference type="RefSeq" id="WP_043256839.1">
    <property type="nucleotide sequence ID" value="NZ_JAVRER010000021.1"/>
</dbReference>
<protein>
    <submittedName>
        <fullName evidence="1">DUF742 domain-containing protein</fullName>
    </submittedName>
</protein>
<comment type="caution">
    <text evidence="1">The sequence shown here is derived from an EMBL/GenBank/DDBJ whole genome shotgun (WGS) entry which is preliminary data.</text>
</comment>
<proteinExistence type="predicted"/>
<dbReference type="AlphaFoldDB" id="A0ABD5E630"/>
<dbReference type="EMBL" id="JAVRER010000021">
    <property type="protein sequence ID" value="MDT0416890.1"/>
    <property type="molecule type" value="Genomic_DNA"/>
</dbReference>
<dbReference type="Pfam" id="PF05331">
    <property type="entry name" value="DUF742"/>
    <property type="match status" value="1"/>
</dbReference>
<evidence type="ECO:0000313" key="2">
    <source>
        <dbReference type="Proteomes" id="UP001183607"/>
    </source>
</evidence>
<name>A0ABD5E630_9ACTN</name>
<reference evidence="2" key="1">
    <citation type="submission" date="2023-07" db="EMBL/GenBank/DDBJ databases">
        <title>30 novel species of actinomycetes from the DSMZ collection.</title>
        <authorList>
            <person name="Nouioui I."/>
        </authorList>
    </citation>
    <scope>NUCLEOTIDE SEQUENCE [LARGE SCALE GENOMIC DNA]</scope>
    <source>
        <strain evidence="2">DSM 41982</strain>
    </source>
</reference>
<dbReference type="PANTHER" id="PTHR36221:SF1">
    <property type="entry name" value="DUF742 DOMAIN-CONTAINING PROTEIN"/>
    <property type="match status" value="1"/>
</dbReference>
<accession>A0ABD5E630</accession>
<dbReference type="Proteomes" id="UP001183607">
    <property type="component" value="Unassembled WGS sequence"/>
</dbReference>
<dbReference type="PANTHER" id="PTHR36221">
    <property type="entry name" value="DUF742 DOMAIN-CONTAINING PROTEIN"/>
    <property type="match status" value="1"/>
</dbReference>
<gene>
    <name evidence="1" type="ORF">RM574_15465</name>
</gene>
<evidence type="ECO:0000313" key="1">
    <source>
        <dbReference type="EMBL" id="MDT0416890.1"/>
    </source>
</evidence>
<organism evidence="1 2">
    <name type="scientific">Streptomyces evansiae</name>
    <dbReference type="NCBI Taxonomy" id="3075535"/>
    <lineage>
        <taxon>Bacteria</taxon>
        <taxon>Bacillati</taxon>
        <taxon>Actinomycetota</taxon>
        <taxon>Actinomycetes</taxon>
        <taxon>Kitasatosporales</taxon>
        <taxon>Streptomycetaceae</taxon>
        <taxon>Streptomyces</taxon>
    </lineage>
</organism>